<evidence type="ECO:0000313" key="3">
    <source>
        <dbReference type="EMBL" id="UOQ48957.1"/>
    </source>
</evidence>
<feature type="repeat" description="TPR" evidence="1">
    <location>
        <begin position="112"/>
        <end position="145"/>
    </location>
</feature>
<gene>
    <name evidence="3" type="ORF">MUN88_02125</name>
</gene>
<dbReference type="Proteomes" id="UP000831782">
    <property type="component" value="Chromosome"/>
</dbReference>
<sequence>MTMEEQLISKSYYHTFTEGIQNVEPIKALSELYIAEQQNEMPDVSYIRFAQGEVYYHYQDFEAAVFKWENVSNELKPWAQKNIADAHAKMNLLAIAEDIYNAVETDSEVLQTEVLLQLFSVYIQLDNRTKAVAAIKKAVDINPDYPDVTEMARVFFGEQQDWNNAVALAVNEAKRTESLSWFAVLEEYVEQGHTANMNPSDFSEVLMVLFNIDQNHFESLSLALWNSYKQNDFYFAWMEEINNLLLSTEPGYSYVWNKLSNQFKETYSELTNGNYLIKEFSYLVPSHLINWMKVSTASDAALVASAVLAWGEINPSDFEAAAVDHAENLLNQSARYPNAISDSVKLFDSIIKWSVNEGMTLDKRFKWMVDELTNVNQYHIMLTGTEASGQSSFVNTLLNDDLSDDATNATVLYKDADNAKIHAITHDEERSIAEHHEFKEATNSQEAFISCEIPVSFLSENRLTLIDAPGLTDSDIFRSKGNHYLHLADSLLFVLNGDSNLTSQELDKAVKMKDQAPDIPIHFLLCEMDRNTNSKEAVERTEKIIARIQAYFPNARTFIFSANDNKKTQVDEFSAFVSSIKSGHRLEEERTAKILYYIKRSIEFLLVKREEVENLLMDNITWNEEKVTKLKGTKNQLADIEDNSVQSIKSSYSTIIQKWRQNLMKELPVLIQQSAEVIKDDSDLGSIHTELNDTINKRINQYIEDEVLPDLYRELQEWITDSERELDESRTYLSEMSESFNELFGEDKIYFECDRRVLDDWHRDIDRMTRKNIQLTNATFITNLNISPFLWKSAGKLVGALAKNKEAIHHKYKQYVEGKDYSKTVEGIMDEFLQQFEIFGKSLERDINMFFTDSYKELNETLSETYDEIEENKSSLSEMRERPELYLNPITLFEMKLRQYEWITAADQRIYENQ</sequence>
<protein>
    <submittedName>
        <fullName evidence="3">GTPase domain-containing protein</fullName>
    </submittedName>
</protein>
<evidence type="ECO:0000313" key="4">
    <source>
        <dbReference type="Proteomes" id="UP000831782"/>
    </source>
</evidence>
<dbReference type="SUPFAM" id="SSF52540">
    <property type="entry name" value="P-loop containing nucleoside triphosphate hydrolases"/>
    <property type="match status" value="1"/>
</dbReference>
<dbReference type="RefSeq" id="WP_244720271.1">
    <property type="nucleotide sequence ID" value="NZ_CP095072.1"/>
</dbReference>
<evidence type="ECO:0000256" key="2">
    <source>
        <dbReference type="SAM" id="Coils"/>
    </source>
</evidence>
<dbReference type="EMBL" id="CP095072">
    <property type="protein sequence ID" value="UOQ48957.1"/>
    <property type="molecule type" value="Genomic_DNA"/>
</dbReference>
<feature type="coiled-coil region" evidence="2">
    <location>
        <begin position="852"/>
        <end position="879"/>
    </location>
</feature>
<dbReference type="InterPro" id="IPR027417">
    <property type="entry name" value="P-loop_NTPase"/>
</dbReference>
<reference evidence="3 4" key="1">
    <citation type="submission" date="2022-04" db="EMBL/GenBank/DDBJ databases">
        <title>Gracilibacillus sp. isolated from saltern.</title>
        <authorList>
            <person name="Won M."/>
            <person name="Lee C.-M."/>
            <person name="Woen H.-Y."/>
            <person name="Kwon S.-W."/>
        </authorList>
    </citation>
    <scope>NUCLEOTIDE SEQUENCE [LARGE SCALE GENOMIC DNA]</scope>
    <source>
        <strain evidence="3 4">SSWR10-1</strain>
    </source>
</reference>
<accession>A0ABY4EYH9</accession>
<evidence type="ECO:0000256" key="1">
    <source>
        <dbReference type="PROSITE-ProRule" id="PRU00339"/>
    </source>
</evidence>
<organism evidence="3 4">
    <name type="scientific">Gracilibacillus caseinilyticus</name>
    <dbReference type="NCBI Taxonomy" id="2932256"/>
    <lineage>
        <taxon>Bacteria</taxon>
        <taxon>Bacillati</taxon>
        <taxon>Bacillota</taxon>
        <taxon>Bacilli</taxon>
        <taxon>Bacillales</taxon>
        <taxon>Bacillaceae</taxon>
        <taxon>Gracilibacillus</taxon>
    </lineage>
</organism>
<keyword evidence="1" id="KW-0802">TPR repeat</keyword>
<keyword evidence="2" id="KW-0175">Coiled coil</keyword>
<dbReference type="InterPro" id="IPR011990">
    <property type="entry name" value="TPR-like_helical_dom_sf"/>
</dbReference>
<keyword evidence="4" id="KW-1185">Reference proteome</keyword>
<dbReference type="CDD" id="cd00882">
    <property type="entry name" value="Ras_like_GTPase"/>
    <property type="match status" value="1"/>
</dbReference>
<dbReference type="SUPFAM" id="SSF48452">
    <property type="entry name" value="TPR-like"/>
    <property type="match status" value="1"/>
</dbReference>
<proteinExistence type="predicted"/>
<dbReference type="Gene3D" id="3.40.50.300">
    <property type="entry name" value="P-loop containing nucleotide triphosphate hydrolases"/>
    <property type="match status" value="1"/>
</dbReference>
<dbReference type="InterPro" id="IPR019734">
    <property type="entry name" value="TPR_rpt"/>
</dbReference>
<name>A0ABY4EYH9_9BACI</name>
<dbReference type="Gene3D" id="1.25.40.10">
    <property type="entry name" value="Tetratricopeptide repeat domain"/>
    <property type="match status" value="1"/>
</dbReference>
<dbReference type="PROSITE" id="PS50005">
    <property type="entry name" value="TPR"/>
    <property type="match status" value="1"/>
</dbReference>